<protein>
    <submittedName>
        <fullName evidence="2">Uncharacterized protein</fullName>
    </submittedName>
</protein>
<feature type="chain" id="PRO_5043359531" evidence="1">
    <location>
        <begin position="23"/>
        <end position="154"/>
    </location>
</feature>
<evidence type="ECO:0000313" key="2">
    <source>
        <dbReference type="EMBL" id="CAK0783701.1"/>
    </source>
</evidence>
<name>A0AAV1I9Z1_9CHLO</name>
<keyword evidence="1" id="KW-0732">Signal</keyword>
<sequence>MKSTSLLLTGLCLLLTAPWSCAAPRALLQNPPGAPCMAKVQTGAVWSVGDGTYMGNINVWLMNLGSTDIPTPWEFTITNPNYLGLSSIWNSQLSGMDTSTGTVTGSVHESWEGMKANSGNEVNVGATFHGSSPQNFYPRAIYVDGVQCAIQQMR</sequence>
<dbReference type="GO" id="GO:0004553">
    <property type="term" value="F:hydrolase activity, hydrolyzing O-glycosyl compounds"/>
    <property type="evidence" value="ECO:0007669"/>
    <property type="project" value="InterPro"/>
</dbReference>
<dbReference type="AlphaFoldDB" id="A0AAV1I9Z1"/>
<comment type="caution">
    <text evidence="2">The sequence shown here is derived from an EMBL/GenBank/DDBJ whole genome shotgun (WGS) entry which is preliminary data.</text>
</comment>
<dbReference type="GO" id="GO:0030247">
    <property type="term" value="F:polysaccharide binding"/>
    <property type="evidence" value="ECO:0007669"/>
    <property type="project" value="InterPro"/>
</dbReference>
<dbReference type="InterPro" id="IPR008965">
    <property type="entry name" value="CBM2/CBM3_carb-bd_dom_sf"/>
</dbReference>
<reference evidence="2 3" key="1">
    <citation type="submission" date="2023-10" db="EMBL/GenBank/DDBJ databases">
        <authorList>
            <person name="Maclean D."/>
            <person name="Macfadyen A."/>
        </authorList>
    </citation>
    <scope>NUCLEOTIDE SEQUENCE [LARGE SCALE GENOMIC DNA]</scope>
</reference>
<dbReference type="EMBL" id="CAUYUE010000009">
    <property type="protein sequence ID" value="CAK0783701.1"/>
    <property type="molecule type" value="Genomic_DNA"/>
</dbReference>
<feature type="signal peptide" evidence="1">
    <location>
        <begin position="1"/>
        <end position="22"/>
    </location>
</feature>
<dbReference type="InterPro" id="IPR012291">
    <property type="entry name" value="CBM2_carb-bd_dom_sf"/>
</dbReference>
<dbReference type="Proteomes" id="UP001314263">
    <property type="component" value="Unassembled WGS sequence"/>
</dbReference>
<keyword evidence="3" id="KW-1185">Reference proteome</keyword>
<organism evidence="2 3">
    <name type="scientific">Coccomyxa viridis</name>
    <dbReference type="NCBI Taxonomy" id="1274662"/>
    <lineage>
        <taxon>Eukaryota</taxon>
        <taxon>Viridiplantae</taxon>
        <taxon>Chlorophyta</taxon>
        <taxon>core chlorophytes</taxon>
        <taxon>Trebouxiophyceae</taxon>
        <taxon>Trebouxiophyceae incertae sedis</taxon>
        <taxon>Coccomyxaceae</taxon>
        <taxon>Coccomyxa</taxon>
    </lineage>
</organism>
<accession>A0AAV1I9Z1</accession>
<proteinExistence type="predicted"/>
<evidence type="ECO:0000256" key="1">
    <source>
        <dbReference type="SAM" id="SignalP"/>
    </source>
</evidence>
<evidence type="ECO:0000313" key="3">
    <source>
        <dbReference type="Proteomes" id="UP001314263"/>
    </source>
</evidence>
<gene>
    <name evidence="2" type="ORF">CVIRNUC_006900</name>
</gene>
<dbReference type="Gene3D" id="2.60.40.290">
    <property type="match status" value="1"/>
</dbReference>
<dbReference type="SUPFAM" id="SSF49384">
    <property type="entry name" value="Carbohydrate-binding domain"/>
    <property type="match status" value="1"/>
</dbReference>